<gene>
    <name evidence="4" type="ORF">CDAUBV1_LOCUS8818</name>
</gene>
<dbReference type="AlphaFoldDB" id="A0AAV2TFP6"/>
<dbReference type="PANTHER" id="PTHR32083:SF48">
    <property type="entry name" value="TRANS-GOLGI NETWORK-LOCALIZED SYP41-INTERACTING PROTEIN 1"/>
    <property type="match status" value="1"/>
</dbReference>
<feature type="compositionally biased region" description="Basic residues" evidence="3">
    <location>
        <begin position="938"/>
        <end position="953"/>
    </location>
</feature>
<organism evidence="4 5">
    <name type="scientific">Calicophoron daubneyi</name>
    <name type="common">Rumen fluke</name>
    <name type="synonym">Paramphistomum daubneyi</name>
    <dbReference type="NCBI Taxonomy" id="300641"/>
    <lineage>
        <taxon>Eukaryota</taxon>
        <taxon>Metazoa</taxon>
        <taxon>Spiralia</taxon>
        <taxon>Lophotrochozoa</taxon>
        <taxon>Platyhelminthes</taxon>
        <taxon>Trematoda</taxon>
        <taxon>Digenea</taxon>
        <taxon>Plagiorchiida</taxon>
        <taxon>Pronocephalata</taxon>
        <taxon>Paramphistomoidea</taxon>
        <taxon>Paramphistomidae</taxon>
        <taxon>Calicophoron</taxon>
    </lineage>
</organism>
<feature type="coiled-coil region" evidence="2">
    <location>
        <begin position="667"/>
        <end position="694"/>
    </location>
</feature>
<feature type="compositionally biased region" description="Polar residues" evidence="3">
    <location>
        <begin position="979"/>
        <end position="988"/>
    </location>
</feature>
<keyword evidence="1 2" id="KW-0175">Coiled coil</keyword>
<feature type="coiled-coil region" evidence="2">
    <location>
        <begin position="730"/>
        <end position="757"/>
    </location>
</feature>
<dbReference type="GO" id="GO:0005856">
    <property type="term" value="C:cytoskeleton"/>
    <property type="evidence" value="ECO:0007669"/>
    <property type="project" value="TreeGrafter"/>
</dbReference>
<feature type="compositionally biased region" description="Polar residues" evidence="3">
    <location>
        <begin position="249"/>
        <end position="259"/>
    </location>
</feature>
<dbReference type="Proteomes" id="UP001497525">
    <property type="component" value="Unassembled WGS sequence"/>
</dbReference>
<proteinExistence type="predicted"/>
<feature type="compositionally biased region" description="Polar residues" evidence="3">
    <location>
        <begin position="53"/>
        <end position="63"/>
    </location>
</feature>
<dbReference type="EMBL" id="CAXLJL010000234">
    <property type="protein sequence ID" value="CAL5134861.1"/>
    <property type="molecule type" value="Genomic_DNA"/>
</dbReference>
<feature type="coiled-coil region" evidence="2">
    <location>
        <begin position="463"/>
        <end position="532"/>
    </location>
</feature>
<evidence type="ECO:0000313" key="5">
    <source>
        <dbReference type="Proteomes" id="UP001497525"/>
    </source>
</evidence>
<evidence type="ECO:0000313" key="4">
    <source>
        <dbReference type="EMBL" id="CAL5134861.1"/>
    </source>
</evidence>
<name>A0AAV2TFP6_CALDB</name>
<feature type="region of interest" description="Disordered" evidence="3">
    <location>
        <begin position="238"/>
        <end position="261"/>
    </location>
</feature>
<dbReference type="PANTHER" id="PTHR32083">
    <property type="entry name" value="CILIA AND FLAGELLA-ASSOCIATED PROTEIN 58-RELATED"/>
    <property type="match status" value="1"/>
</dbReference>
<feature type="coiled-coil region" evidence="2">
    <location>
        <begin position="300"/>
        <end position="330"/>
    </location>
</feature>
<feature type="coiled-coil region" evidence="2">
    <location>
        <begin position="587"/>
        <end position="632"/>
    </location>
</feature>
<sequence>MDSKLLHVVWKNPTRFQNEELTESVVSESQLHTLPEHRELGKCCETPDESGIESLSSRGQEANDSSRIRVVEETVESDQKTSENRFREIGTFGPLDQSSFKRLSVSSGYVSPNLMANRSQPDDSRSELTISSFFGGSEIGYLEEEASRLQSTEGFGPKLAEKELEVRGDRNSSGSEVMFGNTRETYFEKTSQRKPDTLSGRLSGEKFAQLFDQRQLRDRIAKRSEQVLEEINMQHVKSAWDKETEKSDSSQNEKGSVNNPKLMGVDQITLAALSQCFQSGPNRVLNENPIQSSEEETGHCEKLKAEITVLEAQKQTLERSVRRLQEQYEDIWRRNSAVQLPTPKVAENQDVVEKDELIKKQMLDNNSAYSAIFGGQEYMDSFMTTVFCLTKFYVHCKFMEFELCLEPSALIEHASSYGRKSDNKTIQASDIAGLREEAFIMKLKHETTQATLFTMNEKLMLISTELEADKEFYQRQIAQLEQELAQSSAVLKKVREENGDLQKSLLSTKNELKDCEEVLRKTRLNYEEAGRKEQDEQKTMLNRLEQENSVLHTSYQKDKEDVSRREDAYRAEILFLQLELNKINADSQRLYEKFQETQRAKDELENNLNVKYREQVDRRMEAEAEIRNLQLEKEVTCFQLQTQILSAQQNAVDALQNEYEQRLKIVNKRHAKEMDELNGQLQEARNSVGYLNETVSCLQEQLHHRKQYLQEIVPLSNSFTQTLPAELSPVRTQEERIKQLEDQLKRAELERDQALKESKKQTPMVQGENTPIIDQELDKPKLLTAEETRRNFAKVKHLRRLICRAEAELSYLFQLLENTILTVVRANNKECKKITDLLQLQDYRVQIPMPVFPRHLELTDVGRTNLIDTFEELQEKIIEQWQGKLAESAGNLSACCTTVCKVMLEQRERECRQAENLNELRHLVTRQLGLMQEQVNQQRRRKEMARSRQRLTKNHTVDDLRPSPLLSPTPASKLDNRAEMSQAQESRNSLATCFSDVPYSK</sequence>
<feature type="region of interest" description="Disordered" evidence="3">
    <location>
        <begin position="934"/>
        <end position="988"/>
    </location>
</feature>
<protein>
    <submittedName>
        <fullName evidence="4">Uncharacterized protein</fullName>
    </submittedName>
</protein>
<comment type="caution">
    <text evidence="4">The sequence shown here is derived from an EMBL/GenBank/DDBJ whole genome shotgun (WGS) entry which is preliminary data.</text>
</comment>
<feature type="region of interest" description="Disordered" evidence="3">
    <location>
        <begin position="46"/>
        <end position="67"/>
    </location>
</feature>
<evidence type="ECO:0000256" key="2">
    <source>
        <dbReference type="SAM" id="Coils"/>
    </source>
</evidence>
<evidence type="ECO:0000256" key="3">
    <source>
        <dbReference type="SAM" id="MobiDB-lite"/>
    </source>
</evidence>
<feature type="compositionally biased region" description="Basic and acidic residues" evidence="3">
    <location>
        <begin position="238"/>
        <end position="248"/>
    </location>
</feature>
<evidence type="ECO:0000256" key="1">
    <source>
        <dbReference type="ARBA" id="ARBA00023054"/>
    </source>
</evidence>
<reference evidence="4" key="1">
    <citation type="submission" date="2024-06" db="EMBL/GenBank/DDBJ databases">
        <authorList>
            <person name="Liu X."/>
            <person name="Lenzi L."/>
            <person name="Haldenby T S."/>
            <person name="Uol C."/>
        </authorList>
    </citation>
    <scope>NUCLEOTIDE SEQUENCE</scope>
</reference>
<accession>A0AAV2TFP6</accession>